<evidence type="ECO:0000256" key="1">
    <source>
        <dbReference type="ARBA" id="ARBA00009820"/>
    </source>
</evidence>
<accession>A0ABZ0ING1</accession>
<dbReference type="RefSeq" id="WP_317489287.1">
    <property type="nucleotide sequence ID" value="NZ_CP136051.1"/>
</dbReference>
<dbReference type="SUPFAM" id="SSF82171">
    <property type="entry name" value="DPP6 N-terminal domain-like"/>
    <property type="match status" value="1"/>
</dbReference>
<name>A0ABZ0ING1_9BACT</name>
<evidence type="ECO:0000256" key="2">
    <source>
        <dbReference type="SAM" id="SignalP"/>
    </source>
</evidence>
<gene>
    <name evidence="3" type="ORF">RT717_26210</name>
</gene>
<proteinExistence type="inferred from homology"/>
<dbReference type="Gene3D" id="2.120.10.30">
    <property type="entry name" value="TolB, C-terminal domain"/>
    <property type="match status" value="1"/>
</dbReference>
<dbReference type="Proteomes" id="UP001302349">
    <property type="component" value="Chromosome"/>
</dbReference>
<reference evidence="3 4" key="1">
    <citation type="journal article" date="2023" name="Microbiol. Resour. Announc.">
        <title>Complete Genome Sequence of Imperialibacter roseus strain P4T.</title>
        <authorList>
            <person name="Tizabi D.R."/>
            <person name="Bachvaroff T."/>
            <person name="Hill R.T."/>
        </authorList>
    </citation>
    <scope>NUCLEOTIDE SEQUENCE [LARGE SCALE GENOMIC DNA]</scope>
    <source>
        <strain evidence="3 4">P4T</strain>
    </source>
</reference>
<feature type="chain" id="PRO_5046605950" evidence="2">
    <location>
        <begin position="20"/>
        <end position="465"/>
    </location>
</feature>
<dbReference type="PROSITE" id="PS51257">
    <property type="entry name" value="PROKAR_LIPOPROTEIN"/>
    <property type="match status" value="1"/>
</dbReference>
<dbReference type="Pfam" id="PF07676">
    <property type="entry name" value="PD40"/>
    <property type="match status" value="1"/>
</dbReference>
<dbReference type="PANTHER" id="PTHR36842">
    <property type="entry name" value="PROTEIN TOLB HOMOLOG"/>
    <property type="match status" value="1"/>
</dbReference>
<evidence type="ECO:0000313" key="4">
    <source>
        <dbReference type="Proteomes" id="UP001302349"/>
    </source>
</evidence>
<protein>
    <submittedName>
        <fullName evidence="3">DUF3748 domain-containing protein</fullName>
    </submittedName>
</protein>
<sequence length="465" mass="51315">MRSMMCRPLYFLGVALALAACGSSKTHETNMNLKEYQLTSDAKGHYLNQRQAFSPDDQWLVYDNRNDGSLIGLNPSVEMVNIAHGEVKLVYRAPNANAFGPGVGAVAFNPKQNEILFIHGLSNHDATRPYGITRRTGLAVDLDVNSKLIRKDARDVVPPFTPGALRGGTHAHSYSADGRWISFTYNDNVIAELSKKDSTKKDLRNIGVMINKGPVAVENETAESFGGTMFSVIVSETTESPRPGSDEIEKAYEEGWIGTDGYLRPNGSRVSKALAFLGDTREATGKLVTEVFVVDLDTDLTIADPDRPLEGTTTSRPFPPAGVRQRRVTYTTDRKNPGVQGPRQWLRSLPDGSLIFFPMKDDDGFVQVHAVSPNGGDTRQITHNGFSLDTSFSISADGKYLAYGYNQDIYLTNIQTGETSEVSPDRSYDSTDLENINWSNEGHVLAYNRKVVTPEVAWYQVFILK</sequence>
<keyword evidence="2" id="KW-0732">Signal</keyword>
<dbReference type="InterPro" id="IPR011042">
    <property type="entry name" value="6-blade_b-propeller_TolB-like"/>
</dbReference>
<organism evidence="3 4">
    <name type="scientific">Imperialibacter roseus</name>
    <dbReference type="NCBI Taxonomy" id="1324217"/>
    <lineage>
        <taxon>Bacteria</taxon>
        <taxon>Pseudomonadati</taxon>
        <taxon>Bacteroidota</taxon>
        <taxon>Cytophagia</taxon>
        <taxon>Cytophagales</taxon>
        <taxon>Flammeovirgaceae</taxon>
        <taxon>Imperialibacter</taxon>
    </lineage>
</organism>
<dbReference type="EMBL" id="CP136051">
    <property type="protein sequence ID" value="WOK06573.1"/>
    <property type="molecule type" value="Genomic_DNA"/>
</dbReference>
<feature type="signal peptide" evidence="2">
    <location>
        <begin position="1"/>
        <end position="19"/>
    </location>
</feature>
<dbReference type="InterPro" id="IPR011659">
    <property type="entry name" value="WD40"/>
</dbReference>
<evidence type="ECO:0000313" key="3">
    <source>
        <dbReference type="EMBL" id="WOK06573.1"/>
    </source>
</evidence>
<dbReference type="Pfam" id="PF12566">
    <property type="entry name" value="DUF3748"/>
    <property type="match status" value="1"/>
</dbReference>
<dbReference type="InterPro" id="IPR022223">
    <property type="entry name" value="DUF3748"/>
</dbReference>
<keyword evidence="4" id="KW-1185">Reference proteome</keyword>
<comment type="similarity">
    <text evidence="1">Belongs to the TolB family.</text>
</comment>
<dbReference type="PANTHER" id="PTHR36842:SF1">
    <property type="entry name" value="PROTEIN TOLB"/>
    <property type="match status" value="1"/>
</dbReference>